<dbReference type="CDD" id="cd19165">
    <property type="entry name" value="HemeO"/>
    <property type="match status" value="1"/>
</dbReference>
<gene>
    <name evidence="7" type="ORF">CHC_T00006260001</name>
</gene>
<dbReference type="SUPFAM" id="SSF48613">
    <property type="entry name" value="Heme oxygenase-like"/>
    <property type="match status" value="1"/>
</dbReference>
<dbReference type="PIRSF" id="PIRSF000343">
    <property type="entry name" value="Haem_Oase"/>
    <property type="match status" value="1"/>
</dbReference>
<dbReference type="PhylomeDB" id="R7QM45"/>
<keyword evidence="6" id="KW-1133">Transmembrane helix</keyword>
<dbReference type="Proteomes" id="UP000012073">
    <property type="component" value="Unassembled WGS sequence"/>
</dbReference>
<dbReference type="EMBL" id="HG001940">
    <property type="protein sequence ID" value="CDF38541.1"/>
    <property type="molecule type" value="Genomic_DNA"/>
</dbReference>
<dbReference type="PRINTS" id="PR00088">
    <property type="entry name" value="HAEMOXYGNASE"/>
</dbReference>
<keyword evidence="1 4" id="KW-0349">Heme</keyword>
<evidence type="ECO:0000256" key="6">
    <source>
        <dbReference type="SAM" id="Phobius"/>
    </source>
</evidence>
<evidence type="ECO:0000256" key="3">
    <source>
        <dbReference type="ARBA" id="ARBA00023004"/>
    </source>
</evidence>
<keyword evidence="6" id="KW-0472">Membrane</keyword>
<keyword evidence="3 5" id="KW-0408">Iron</keyword>
<evidence type="ECO:0008006" key="9">
    <source>
        <dbReference type="Google" id="ProtNLM"/>
    </source>
</evidence>
<feature type="binding site" evidence="4">
    <location>
        <position position="127"/>
    </location>
    <ligand>
        <name>heme b</name>
        <dbReference type="ChEBI" id="CHEBI:60344"/>
    </ligand>
</feature>
<dbReference type="RefSeq" id="XP_005718434.1">
    <property type="nucleotide sequence ID" value="XM_005718377.1"/>
</dbReference>
<name>R7QM45_CHOCR</name>
<accession>R7QM45</accession>
<dbReference type="KEGG" id="ccp:CHC_T00006260001"/>
<dbReference type="GO" id="GO:0004392">
    <property type="term" value="F:heme oxygenase (decyclizing) activity"/>
    <property type="evidence" value="ECO:0007669"/>
    <property type="project" value="InterPro"/>
</dbReference>
<dbReference type="GO" id="GO:0046872">
    <property type="term" value="F:metal ion binding"/>
    <property type="evidence" value="ECO:0007669"/>
    <property type="project" value="UniProtKB-KW"/>
</dbReference>
<keyword evidence="6" id="KW-0812">Transmembrane</keyword>
<feature type="transmembrane region" description="Helical" evidence="6">
    <location>
        <begin position="220"/>
        <end position="242"/>
    </location>
</feature>
<evidence type="ECO:0000256" key="5">
    <source>
        <dbReference type="PIRSR" id="PIRSR000343-2"/>
    </source>
</evidence>
<sequence>MSEDSFSEELQTRTRRQHDLSNTLVNLSAPLALSSPDVYRLLLVSWYWIYKTVETKMEHFRLTYPKVGAIYFPQLLRTGAFEDDLRFYYGSDFEKRIMPPSKATADYIKNFVQSIENDPVCIIAYCYTMYLGMFGGGPIVKRWVRSAFSLPPGKGTKIFEFSDTIPDIPKFKKEYKDAMDRIALSRDEKERIVEMKKQVFAHNDTIFAEIRKTATYNRRVISVVVKYALLFVVLLGTFRFLFDASFRTHAREIFFAVTSWVSSRTTDLDT</sequence>
<dbReference type="Pfam" id="PF01126">
    <property type="entry name" value="Heme_oxygenase"/>
    <property type="match status" value="1"/>
</dbReference>
<proteinExistence type="predicted"/>
<dbReference type="OrthoDB" id="652091at2759"/>
<keyword evidence="2 5" id="KW-0479">Metal-binding</keyword>
<dbReference type="GO" id="GO:0006788">
    <property type="term" value="P:heme oxidation"/>
    <property type="evidence" value="ECO:0007669"/>
    <property type="project" value="InterPro"/>
</dbReference>
<dbReference type="PANTHER" id="PTHR10720">
    <property type="entry name" value="HEME OXYGENASE"/>
    <property type="match status" value="1"/>
</dbReference>
<evidence type="ECO:0000256" key="4">
    <source>
        <dbReference type="PIRSR" id="PIRSR000343-1"/>
    </source>
</evidence>
<feature type="binding site" description="axial binding residue" evidence="5">
    <location>
        <position position="18"/>
    </location>
    <ligand>
        <name>heme b</name>
        <dbReference type="ChEBI" id="CHEBI:60344"/>
    </ligand>
    <ligandPart>
        <name>Fe</name>
        <dbReference type="ChEBI" id="CHEBI:18248"/>
    </ligandPart>
</feature>
<dbReference type="STRING" id="2769.R7QM45"/>
<dbReference type="InterPro" id="IPR016053">
    <property type="entry name" value="Haem_Oase-like"/>
</dbReference>
<keyword evidence="8" id="KW-1185">Reference proteome</keyword>
<reference evidence="8" key="1">
    <citation type="journal article" date="2013" name="Proc. Natl. Acad. Sci. U.S.A.">
        <title>Genome structure and metabolic features in the red seaweed Chondrus crispus shed light on evolution of the Archaeplastida.</title>
        <authorList>
            <person name="Collen J."/>
            <person name="Porcel B."/>
            <person name="Carre W."/>
            <person name="Ball S.G."/>
            <person name="Chaparro C."/>
            <person name="Tonon T."/>
            <person name="Barbeyron T."/>
            <person name="Michel G."/>
            <person name="Noel B."/>
            <person name="Valentin K."/>
            <person name="Elias M."/>
            <person name="Artiguenave F."/>
            <person name="Arun A."/>
            <person name="Aury J.M."/>
            <person name="Barbosa-Neto J.F."/>
            <person name="Bothwell J.H."/>
            <person name="Bouget F.Y."/>
            <person name="Brillet L."/>
            <person name="Cabello-Hurtado F."/>
            <person name="Capella-Gutierrez S."/>
            <person name="Charrier B."/>
            <person name="Cladiere L."/>
            <person name="Cock J.M."/>
            <person name="Coelho S.M."/>
            <person name="Colleoni C."/>
            <person name="Czjzek M."/>
            <person name="Da Silva C."/>
            <person name="Delage L."/>
            <person name="Denoeud F."/>
            <person name="Deschamps P."/>
            <person name="Dittami S.M."/>
            <person name="Gabaldon T."/>
            <person name="Gachon C.M."/>
            <person name="Groisillier A."/>
            <person name="Herve C."/>
            <person name="Jabbari K."/>
            <person name="Katinka M."/>
            <person name="Kloareg B."/>
            <person name="Kowalczyk N."/>
            <person name="Labadie K."/>
            <person name="Leblanc C."/>
            <person name="Lopez P.J."/>
            <person name="McLachlan D.H."/>
            <person name="Meslet-Cladiere L."/>
            <person name="Moustafa A."/>
            <person name="Nehr Z."/>
            <person name="Nyvall Collen P."/>
            <person name="Panaud O."/>
            <person name="Partensky F."/>
            <person name="Poulain J."/>
            <person name="Rensing S.A."/>
            <person name="Rousvoal S."/>
            <person name="Samson G."/>
            <person name="Symeonidi A."/>
            <person name="Weissenbach J."/>
            <person name="Zambounis A."/>
            <person name="Wincker P."/>
            <person name="Boyen C."/>
        </authorList>
    </citation>
    <scope>NUCLEOTIDE SEQUENCE [LARGE SCALE GENOMIC DNA]</scope>
    <source>
        <strain evidence="8">cv. Stackhouse</strain>
    </source>
</reference>
<dbReference type="AlphaFoldDB" id="R7QM45"/>
<evidence type="ECO:0000256" key="1">
    <source>
        <dbReference type="ARBA" id="ARBA00022617"/>
    </source>
</evidence>
<dbReference type="PANTHER" id="PTHR10720:SF0">
    <property type="entry name" value="HEME OXYGENASE"/>
    <property type="match status" value="1"/>
</dbReference>
<dbReference type="Gene3D" id="1.20.910.10">
    <property type="entry name" value="Heme oxygenase-like"/>
    <property type="match status" value="1"/>
</dbReference>
<protein>
    <recommendedName>
        <fullName evidence="9">Heme oxygenase</fullName>
    </recommendedName>
</protein>
<evidence type="ECO:0000313" key="7">
    <source>
        <dbReference type="EMBL" id="CDF38541.1"/>
    </source>
</evidence>
<dbReference type="InterPro" id="IPR016084">
    <property type="entry name" value="Haem_Oase-like_multi-hlx"/>
</dbReference>
<dbReference type="Gramene" id="CDF38541">
    <property type="protein sequence ID" value="CDF38541"/>
    <property type="gene ID" value="CHC_T00006260001"/>
</dbReference>
<evidence type="ECO:0000313" key="8">
    <source>
        <dbReference type="Proteomes" id="UP000012073"/>
    </source>
</evidence>
<dbReference type="OMA" id="FAFAFQM"/>
<dbReference type="GeneID" id="17326148"/>
<organism evidence="7 8">
    <name type="scientific">Chondrus crispus</name>
    <name type="common">Carrageen Irish moss</name>
    <name type="synonym">Polymorpha crispa</name>
    <dbReference type="NCBI Taxonomy" id="2769"/>
    <lineage>
        <taxon>Eukaryota</taxon>
        <taxon>Rhodophyta</taxon>
        <taxon>Florideophyceae</taxon>
        <taxon>Rhodymeniophycidae</taxon>
        <taxon>Gigartinales</taxon>
        <taxon>Gigartinaceae</taxon>
        <taxon>Chondrus</taxon>
    </lineage>
</organism>
<evidence type="ECO:0000256" key="2">
    <source>
        <dbReference type="ARBA" id="ARBA00022723"/>
    </source>
</evidence>
<dbReference type="InterPro" id="IPR002051">
    <property type="entry name" value="Haem_Oase"/>
</dbReference>